<name>A0A550CZA1_9AGAR</name>
<evidence type="ECO:0000313" key="2">
    <source>
        <dbReference type="Proteomes" id="UP000320762"/>
    </source>
</evidence>
<evidence type="ECO:0000313" key="1">
    <source>
        <dbReference type="EMBL" id="TRM70114.1"/>
    </source>
</evidence>
<sequence>MTRANYHSLKGQAVETVGNLTGAETWQRGGREERVQGDAEYDAARAQGYVEGAADRIGGKKDNIVGAVTGDKNKQFGGTLIACIHVVVGADEVYRFRARGPWRCQAKLLQERLSILRSL</sequence>
<protein>
    <recommendedName>
        <fullName evidence="3">CsbD-like domain-containing protein</fullName>
    </recommendedName>
</protein>
<dbReference type="PANTHER" id="PTHR40460">
    <property type="entry name" value="CHROMOSOME 1, WHOLE GENOME SHOTGUN SEQUENCE"/>
    <property type="match status" value="1"/>
</dbReference>
<evidence type="ECO:0008006" key="3">
    <source>
        <dbReference type="Google" id="ProtNLM"/>
    </source>
</evidence>
<reference evidence="1 2" key="1">
    <citation type="journal article" date="2019" name="New Phytol.">
        <title>Comparative genomics reveals unique wood-decay strategies and fruiting body development in the Schizophyllaceae.</title>
        <authorList>
            <person name="Almasi E."/>
            <person name="Sahu N."/>
            <person name="Krizsan K."/>
            <person name="Balint B."/>
            <person name="Kovacs G.M."/>
            <person name="Kiss B."/>
            <person name="Cseklye J."/>
            <person name="Drula E."/>
            <person name="Henrissat B."/>
            <person name="Nagy I."/>
            <person name="Chovatia M."/>
            <person name="Adam C."/>
            <person name="LaButti K."/>
            <person name="Lipzen A."/>
            <person name="Riley R."/>
            <person name="Grigoriev I.V."/>
            <person name="Nagy L.G."/>
        </authorList>
    </citation>
    <scope>NUCLEOTIDE SEQUENCE [LARGE SCALE GENOMIC DNA]</scope>
    <source>
        <strain evidence="1 2">NL-1724</strain>
    </source>
</reference>
<organism evidence="1 2">
    <name type="scientific">Schizophyllum amplum</name>
    <dbReference type="NCBI Taxonomy" id="97359"/>
    <lineage>
        <taxon>Eukaryota</taxon>
        <taxon>Fungi</taxon>
        <taxon>Dikarya</taxon>
        <taxon>Basidiomycota</taxon>
        <taxon>Agaricomycotina</taxon>
        <taxon>Agaricomycetes</taxon>
        <taxon>Agaricomycetidae</taxon>
        <taxon>Agaricales</taxon>
        <taxon>Schizophyllaceae</taxon>
        <taxon>Schizophyllum</taxon>
    </lineage>
</organism>
<dbReference type="OrthoDB" id="9999611at2759"/>
<dbReference type="EMBL" id="VDMD01000001">
    <property type="protein sequence ID" value="TRM70114.1"/>
    <property type="molecule type" value="Genomic_DNA"/>
</dbReference>
<dbReference type="STRING" id="97359.A0A550CZA1"/>
<proteinExistence type="predicted"/>
<comment type="caution">
    <text evidence="1">The sequence shown here is derived from an EMBL/GenBank/DDBJ whole genome shotgun (WGS) entry which is preliminary data.</text>
</comment>
<dbReference type="PANTHER" id="PTHR40460:SF1">
    <property type="entry name" value="CSBD-LIKE DOMAIN-CONTAINING PROTEIN"/>
    <property type="match status" value="1"/>
</dbReference>
<keyword evidence="2" id="KW-1185">Reference proteome</keyword>
<dbReference type="AlphaFoldDB" id="A0A550CZA1"/>
<dbReference type="Proteomes" id="UP000320762">
    <property type="component" value="Unassembled WGS sequence"/>
</dbReference>
<gene>
    <name evidence="1" type="ORF">BD626DRAFT_476325</name>
</gene>
<accession>A0A550CZA1</accession>